<organism evidence="8 9">
    <name type="scientific">Meganyctiphanes norvegica</name>
    <name type="common">Northern krill</name>
    <name type="synonym">Thysanopoda norvegica</name>
    <dbReference type="NCBI Taxonomy" id="48144"/>
    <lineage>
        <taxon>Eukaryota</taxon>
        <taxon>Metazoa</taxon>
        <taxon>Ecdysozoa</taxon>
        <taxon>Arthropoda</taxon>
        <taxon>Crustacea</taxon>
        <taxon>Multicrustacea</taxon>
        <taxon>Malacostraca</taxon>
        <taxon>Eumalacostraca</taxon>
        <taxon>Eucarida</taxon>
        <taxon>Euphausiacea</taxon>
        <taxon>Euphausiidae</taxon>
        <taxon>Meganyctiphanes</taxon>
    </lineage>
</organism>
<dbReference type="PROSITE" id="PS51194">
    <property type="entry name" value="HELICASE_CTER"/>
    <property type="match status" value="1"/>
</dbReference>
<feature type="region of interest" description="Disordered" evidence="6">
    <location>
        <begin position="403"/>
        <end position="452"/>
    </location>
</feature>
<dbReference type="GO" id="GO:0003723">
    <property type="term" value="F:RNA binding"/>
    <property type="evidence" value="ECO:0007669"/>
    <property type="project" value="UniProtKB-UniRule"/>
</dbReference>
<sequence>RYLAIDETDRMLEQGHFQELHDLLELANSEEKAREKRQTFVFSATLSIVHTAPKRVNMKKKAVKMTSKIKIDNLMKIIGVKPKPKIVDVTRKFGTAEALTEARINCSKDEKDYYLYYFLKQYPGRTLVFCNSIDCVRRLQNLFTILRCQPQSLHASMHQKQRLKSLERFTSNPRSLLLATDVAARGLDIPLIQHVIHYQVPRTAETYIHRSGRTARATQEGLSILMVDSSEMSKYRQLCTTLNRATDLPPFPNDLSIMSQVKKRVNLGREVEKMEHTNRKSNAEDNWFRKAAADAELHFEEEELDEFEDRDRTSQAARNKQELKVKRAMLSQLLARPLISANFSGKYPTKTGSLLEPLTSVETEDIDTNEDNKAINVMKKEKVEFQNMLKKVKVVKAPVKKVNKKKNKGFEKRRLKKEKEKKEQLKAMERGENIDSGRRKGKKDSGMETFVC</sequence>
<keyword evidence="1 5" id="KW-0547">Nucleotide-binding</keyword>
<keyword evidence="4 5" id="KW-0694">RNA-binding</keyword>
<comment type="function">
    <text evidence="5">RNA helicase.</text>
</comment>
<evidence type="ECO:0000313" key="8">
    <source>
        <dbReference type="EMBL" id="CAL4071272.1"/>
    </source>
</evidence>
<evidence type="ECO:0000256" key="5">
    <source>
        <dbReference type="RuleBase" id="RU365068"/>
    </source>
</evidence>
<dbReference type="Pfam" id="PF00271">
    <property type="entry name" value="Helicase_C"/>
    <property type="match status" value="1"/>
</dbReference>
<feature type="compositionally biased region" description="Basic and acidic residues" evidence="6">
    <location>
        <begin position="408"/>
        <end position="446"/>
    </location>
</feature>
<evidence type="ECO:0000313" key="9">
    <source>
        <dbReference type="Proteomes" id="UP001497623"/>
    </source>
</evidence>
<evidence type="ECO:0000256" key="2">
    <source>
        <dbReference type="ARBA" id="ARBA00022801"/>
    </source>
</evidence>
<feature type="non-terminal residue" evidence="8">
    <location>
        <position position="1"/>
    </location>
</feature>
<dbReference type="EMBL" id="CAXKWB010003964">
    <property type="protein sequence ID" value="CAL4071272.1"/>
    <property type="molecule type" value="Genomic_DNA"/>
</dbReference>
<proteinExistence type="inferred from homology"/>
<dbReference type="GO" id="GO:0005524">
    <property type="term" value="F:ATP binding"/>
    <property type="evidence" value="ECO:0007669"/>
    <property type="project" value="UniProtKB-UniRule"/>
</dbReference>
<dbReference type="CDD" id="cd18787">
    <property type="entry name" value="SF2_C_DEAD"/>
    <property type="match status" value="1"/>
</dbReference>
<dbReference type="GO" id="GO:0003724">
    <property type="term" value="F:RNA helicase activity"/>
    <property type="evidence" value="ECO:0007669"/>
    <property type="project" value="UniProtKB-EC"/>
</dbReference>
<comment type="domain">
    <text evidence="5">The Q motif is unique to and characteristic of the DEAD box family of RNA helicases and controls ATP binding and hydrolysis.</text>
</comment>
<reference evidence="8 9" key="1">
    <citation type="submission" date="2024-05" db="EMBL/GenBank/DDBJ databases">
        <authorList>
            <person name="Wallberg A."/>
        </authorList>
    </citation>
    <scope>NUCLEOTIDE SEQUENCE [LARGE SCALE GENOMIC DNA]</scope>
</reference>
<dbReference type="Gene3D" id="3.40.50.300">
    <property type="entry name" value="P-loop containing nucleotide triphosphate hydrolases"/>
    <property type="match status" value="2"/>
</dbReference>
<evidence type="ECO:0000256" key="4">
    <source>
        <dbReference type="ARBA" id="ARBA00022884"/>
    </source>
</evidence>
<dbReference type="Proteomes" id="UP001497623">
    <property type="component" value="Unassembled WGS sequence"/>
</dbReference>
<dbReference type="GO" id="GO:0016787">
    <property type="term" value="F:hydrolase activity"/>
    <property type="evidence" value="ECO:0007669"/>
    <property type="project" value="UniProtKB-KW"/>
</dbReference>
<name>A0AAV2Q8B4_MEGNR</name>
<dbReference type="PANTHER" id="PTHR24031">
    <property type="entry name" value="RNA HELICASE"/>
    <property type="match status" value="1"/>
</dbReference>
<keyword evidence="3 5" id="KW-0067">ATP-binding</keyword>
<dbReference type="InterPro" id="IPR027417">
    <property type="entry name" value="P-loop_NTPase"/>
</dbReference>
<comment type="catalytic activity">
    <reaction evidence="5">
        <text>ATP + H2O = ADP + phosphate + H(+)</text>
        <dbReference type="Rhea" id="RHEA:13065"/>
        <dbReference type="ChEBI" id="CHEBI:15377"/>
        <dbReference type="ChEBI" id="CHEBI:15378"/>
        <dbReference type="ChEBI" id="CHEBI:30616"/>
        <dbReference type="ChEBI" id="CHEBI:43474"/>
        <dbReference type="ChEBI" id="CHEBI:456216"/>
        <dbReference type="EC" id="3.6.4.13"/>
    </reaction>
</comment>
<accession>A0AAV2Q8B4</accession>
<dbReference type="SUPFAM" id="SSF52540">
    <property type="entry name" value="P-loop containing nucleoside triphosphate hydrolases"/>
    <property type="match status" value="1"/>
</dbReference>
<keyword evidence="9" id="KW-1185">Reference proteome</keyword>
<evidence type="ECO:0000256" key="1">
    <source>
        <dbReference type="ARBA" id="ARBA00022741"/>
    </source>
</evidence>
<comment type="caution">
    <text evidence="8">The sequence shown here is derived from an EMBL/GenBank/DDBJ whole genome shotgun (WGS) entry which is preliminary data.</text>
</comment>
<keyword evidence="5" id="KW-0347">Helicase</keyword>
<comment type="similarity">
    <text evidence="5">Belongs to the DEAD box helicase family.</text>
</comment>
<evidence type="ECO:0000259" key="7">
    <source>
        <dbReference type="PROSITE" id="PS51194"/>
    </source>
</evidence>
<dbReference type="EC" id="3.6.4.13" evidence="5"/>
<gene>
    <name evidence="8" type="ORF">MNOR_LOCUS8485</name>
</gene>
<evidence type="ECO:0000256" key="3">
    <source>
        <dbReference type="ARBA" id="ARBA00022840"/>
    </source>
</evidence>
<evidence type="ECO:0000256" key="6">
    <source>
        <dbReference type="SAM" id="MobiDB-lite"/>
    </source>
</evidence>
<feature type="domain" description="Helicase C-terminal" evidence="7">
    <location>
        <begin position="109"/>
        <end position="259"/>
    </location>
</feature>
<dbReference type="InterPro" id="IPR001650">
    <property type="entry name" value="Helicase_C-like"/>
</dbReference>
<dbReference type="SMART" id="SM00490">
    <property type="entry name" value="HELICc"/>
    <property type="match status" value="1"/>
</dbReference>
<dbReference type="AlphaFoldDB" id="A0AAV2Q8B4"/>
<keyword evidence="2 5" id="KW-0378">Hydrolase</keyword>
<protein>
    <recommendedName>
        <fullName evidence="5">ATP-dependent RNA helicase</fullName>
        <ecNumber evidence="5">3.6.4.13</ecNumber>
    </recommendedName>
</protein>